<dbReference type="InterPro" id="IPR028992">
    <property type="entry name" value="Hedgehog/Intein_dom"/>
</dbReference>
<dbReference type="HOGENOM" id="CLU_605224_0_0_5"/>
<dbReference type="InterPro" id="IPR036844">
    <property type="entry name" value="Hint_dom_sf"/>
</dbReference>
<dbReference type="AlphaFoldDB" id="B8IA31"/>
<proteinExistence type="predicted"/>
<dbReference type="Pfam" id="PF13403">
    <property type="entry name" value="Hint_2"/>
    <property type="match status" value="1"/>
</dbReference>
<reference evidence="2 3" key="1">
    <citation type="submission" date="2009-01" db="EMBL/GenBank/DDBJ databases">
        <title>Complete sequence of chromosome of Methylobacterium nodulans ORS 2060.</title>
        <authorList>
            <consortium name="US DOE Joint Genome Institute"/>
            <person name="Lucas S."/>
            <person name="Copeland A."/>
            <person name="Lapidus A."/>
            <person name="Glavina del Rio T."/>
            <person name="Dalin E."/>
            <person name="Tice H."/>
            <person name="Bruce D."/>
            <person name="Goodwin L."/>
            <person name="Pitluck S."/>
            <person name="Sims D."/>
            <person name="Brettin T."/>
            <person name="Detter J.C."/>
            <person name="Han C."/>
            <person name="Larimer F."/>
            <person name="Land M."/>
            <person name="Hauser L."/>
            <person name="Kyrpides N."/>
            <person name="Ivanova N."/>
            <person name="Marx C.J."/>
            <person name="Richardson P."/>
        </authorList>
    </citation>
    <scope>NUCLEOTIDE SEQUENCE [LARGE SCALE GENOMIC DNA]</scope>
    <source>
        <strain evidence="3">LMG 21967 / CNCM I-2342 / ORS 2060</strain>
    </source>
</reference>
<dbReference type="STRING" id="460265.Mnod_2282"/>
<name>B8IA31_METNO</name>
<organism evidence="2 3">
    <name type="scientific">Methylobacterium nodulans (strain LMG 21967 / CNCM I-2342 / ORS 2060)</name>
    <dbReference type="NCBI Taxonomy" id="460265"/>
    <lineage>
        <taxon>Bacteria</taxon>
        <taxon>Pseudomonadati</taxon>
        <taxon>Pseudomonadota</taxon>
        <taxon>Alphaproteobacteria</taxon>
        <taxon>Hyphomicrobiales</taxon>
        <taxon>Methylobacteriaceae</taxon>
        <taxon>Methylobacterium</taxon>
    </lineage>
</organism>
<evidence type="ECO:0000259" key="1">
    <source>
        <dbReference type="Pfam" id="PF13403"/>
    </source>
</evidence>
<dbReference type="KEGG" id="mno:Mnod_2282"/>
<keyword evidence="3" id="KW-1185">Reference proteome</keyword>
<dbReference type="eggNOG" id="COG3210">
    <property type="taxonomic scope" value="Bacteria"/>
</dbReference>
<gene>
    <name evidence="2" type="ordered locus">Mnod_2282</name>
</gene>
<dbReference type="Proteomes" id="UP000008207">
    <property type="component" value="Chromosome"/>
</dbReference>
<protein>
    <recommendedName>
        <fullName evidence="1">Hedgehog/Intein (Hint) domain-containing protein</fullName>
    </recommendedName>
</protein>
<accession>B8IA31</accession>
<feature type="domain" description="Hedgehog/Intein (Hint)" evidence="1">
    <location>
        <begin position="149"/>
        <end position="284"/>
    </location>
</feature>
<dbReference type="SUPFAM" id="SSF51294">
    <property type="entry name" value="Hedgehog/intein (Hint) domain"/>
    <property type="match status" value="1"/>
</dbReference>
<sequence>MASGPFPTNDDIANATPIAAATTAQSTAGATTASGEDVSAEIPQDVGSTVWFTYTAPTSGTASINTAGSDYDTTLQVFSVTNPAQPVSYTNLTELDASDDIGQGPLPPGGTSTVIFNATAGQTYYVQAGGSLSGGAASTGNLVLNASPPCFVSGTHIRTARGEVSVEDLAIGDVVVTVSGEHRPIRWIGHRAYTGRFANANPDVLPICFKAGSLADGTPARDLWVSPKHAMFLDGCLIPAVHLVNGVTITTAERVDSVEYWHVELDRHDVLLAEGAPSESFVDDHSRGMFHNAHTFAQLYPDTPPQEAIYCAPRVESGYVLEAARRRLAERAGLPVPAARVFGPLRGSIDRCDTDAQGGVTVVGWAQDLAHPDGPVCLDVVIDGTVVAQAFAERYRADLEGIGIGDGRHAFSLTLPEALTQHGPHTIEVRRSADGAPIAAALQVAAPERHAA</sequence>
<evidence type="ECO:0000313" key="3">
    <source>
        <dbReference type="Proteomes" id="UP000008207"/>
    </source>
</evidence>
<dbReference type="Gene3D" id="2.170.16.10">
    <property type="entry name" value="Hedgehog/Intein (Hint) domain"/>
    <property type="match status" value="1"/>
</dbReference>
<dbReference type="Gene3D" id="2.60.120.380">
    <property type="match status" value="1"/>
</dbReference>
<evidence type="ECO:0000313" key="2">
    <source>
        <dbReference type="EMBL" id="ACL57259.1"/>
    </source>
</evidence>
<dbReference type="EMBL" id="CP001349">
    <property type="protein sequence ID" value="ACL57259.1"/>
    <property type="molecule type" value="Genomic_DNA"/>
</dbReference>